<evidence type="ECO:0000256" key="3">
    <source>
        <dbReference type="ARBA" id="ARBA00023157"/>
    </source>
</evidence>
<keyword evidence="2 4" id="KW-0378">Hydrolase</keyword>
<dbReference type="InterPro" id="IPR000997">
    <property type="entry name" value="Cholinesterase"/>
</dbReference>
<dbReference type="PROSITE" id="PS00122">
    <property type="entry name" value="CARBOXYLESTERASE_B_1"/>
    <property type="match status" value="1"/>
</dbReference>
<dbReference type="GO" id="GO:0004104">
    <property type="term" value="F:cholinesterase activity"/>
    <property type="evidence" value="ECO:0007669"/>
    <property type="project" value="InterPro"/>
</dbReference>
<dbReference type="PANTHER" id="PTHR43918:SF4">
    <property type="entry name" value="CARBOXYLIC ESTER HYDROLASE"/>
    <property type="match status" value="1"/>
</dbReference>
<evidence type="ECO:0000256" key="4">
    <source>
        <dbReference type="RuleBase" id="RU361235"/>
    </source>
</evidence>
<proteinExistence type="inferred from homology"/>
<dbReference type="InterPro" id="IPR002018">
    <property type="entry name" value="CarbesteraseB"/>
</dbReference>
<keyword evidence="3" id="KW-1015">Disulfide bond</keyword>
<dbReference type="AlphaFoldDB" id="A0A9P4TBQ2"/>
<dbReference type="PANTHER" id="PTHR43918">
    <property type="entry name" value="ACETYLCHOLINESTERASE"/>
    <property type="match status" value="1"/>
</dbReference>
<organism evidence="6 7">
    <name type="scientific">Curvularia kusanoi</name>
    <name type="common">Cochliobolus kusanoi</name>
    <dbReference type="NCBI Taxonomy" id="90978"/>
    <lineage>
        <taxon>Eukaryota</taxon>
        <taxon>Fungi</taxon>
        <taxon>Dikarya</taxon>
        <taxon>Ascomycota</taxon>
        <taxon>Pezizomycotina</taxon>
        <taxon>Dothideomycetes</taxon>
        <taxon>Pleosporomycetidae</taxon>
        <taxon>Pleosporales</taxon>
        <taxon>Pleosporineae</taxon>
        <taxon>Pleosporaceae</taxon>
        <taxon>Curvularia</taxon>
    </lineage>
</organism>
<protein>
    <recommendedName>
        <fullName evidence="4">Carboxylic ester hydrolase</fullName>
        <ecNumber evidence="4">3.1.1.-</ecNumber>
    </recommendedName>
</protein>
<gene>
    <name evidence="6" type="ORF">E8E13_004705</name>
</gene>
<evidence type="ECO:0000259" key="5">
    <source>
        <dbReference type="Pfam" id="PF00135"/>
    </source>
</evidence>
<comment type="caution">
    <text evidence="6">The sequence shown here is derived from an EMBL/GenBank/DDBJ whole genome shotgun (WGS) entry which is preliminary data.</text>
</comment>
<feature type="domain" description="Carboxylesterase type B" evidence="5">
    <location>
        <begin position="1"/>
        <end position="377"/>
    </location>
</feature>
<dbReference type="Pfam" id="PF00135">
    <property type="entry name" value="COesterase"/>
    <property type="match status" value="1"/>
</dbReference>
<keyword evidence="7" id="KW-1185">Reference proteome</keyword>
<evidence type="ECO:0000313" key="7">
    <source>
        <dbReference type="Proteomes" id="UP000801428"/>
    </source>
</evidence>
<dbReference type="PRINTS" id="PR00878">
    <property type="entry name" value="CHOLNESTRASE"/>
</dbReference>
<dbReference type="InterPro" id="IPR029058">
    <property type="entry name" value="AB_hydrolase_fold"/>
</dbReference>
<dbReference type="EMBL" id="SWKU01000016">
    <property type="protein sequence ID" value="KAF2999745.1"/>
    <property type="molecule type" value="Genomic_DNA"/>
</dbReference>
<dbReference type="OrthoDB" id="408631at2759"/>
<dbReference type="Proteomes" id="UP000801428">
    <property type="component" value="Unassembled WGS sequence"/>
</dbReference>
<dbReference type="Gene3D" id="3.40.50.1820">
    <property type="entry name" value="alpha/beta hydrolase"/>
    <property type="match status" value="1"/>
</dbReference>
<evidence type="ECO:0000256" key="1">
    <source>
        <dbReference type="ARBA" id="ARBA00005964"/>
    </source>
</evidence>
<dbReference type="InterPro" id="IPR050654">
    <property type="entry name" value="AChE-related_enzymes"/>
</dbReference>
<dbReference type="SUPFAM" id="SSF53474">
    <property type="entry name" value="alpha/beta-Hydrolases"/>
    <property type="match status" value="1"/>
</dbReference>
<evidence type="ECO:0000313" key="6">
    <source>
        <dbReference type="EMBL" id="KAF2999745.1"/>
    </source>
</evidence>
<comment type="similarity">
    <text evidence="1 4">Belongs to the type-B carboxylesterase/lipase family.</text>
</comment>
<evidence type="ECO:0000256" key="2">
    <source>
        <dbReference type="ARBA" id="ARBA00022801"/>
    </source>
</evidence>
<name>A0A9P4TBQ2_CURKU</name>
<dbReference type="EC" id="3.1.1.-" evidence="4"/>
<sequence>MLWIYGGGFVSGSASDTTFDGGAIASRGDVLLVTINYRLGNFGFLALEGTSLKGNYGLKDQNVALDWLHANIEAFGGDKDKITVFGQSAGAASVRALLASPKPRGKFAKAITQSDPQGLNYASSFSKYLTISEATNKTKSLLNETGCTSGDSQAVLSCLRAVNPLNLTTGTVASYPVIDNDYLPNSGLLLGSAAPKLNVTLLSGTMHDDGSPFTSYPKTTNLTAALLTQGFNIDPIVNTPFFPLPPNPNATLAIFNLTSRVATDALFRCLGQSTAYVAAKNSIFKKTYAYEFARSYQLLSYSPNPPACEAPRTPSHPYGDPSLPYYKCHSGDLYYVFGTLVREGAHIRDDNDIPFSQYILDSWTAFARTGVPVPEQKYLEVRGFTNTSALVGRAGEWLPVESAVNGTVLRELDVDTKNIGWEELEQCKALRLAFDYYDL</sequence>
<reference evidence="6" key="1">
    <citation type="submission" date="2019-04" db="EMBL/GenBank/DDBJ databases">
        <title>Sequencing of skin fungus with MAO and IRED activity.</title>
        <authorList>
            <person name="Marsaioli A.J."/>
            <person name="Bonatto J.M.C."/>
            <person name="Reis Junior O."/>
        </authorList>
    </citation>
    <scope>NUCLEOTIDE SEQUENCE</scope>
    <source>
        <strain evidence="6">30M1</strain>
    </source>
</reference>
<dbReference type="InterPro" id="IPR019826">
    <property type="entry name" value="Carboxylesterase_B_AS"/>
</dbReference>
<accession>A0A9P4TBQ2</accession>